<feature type="transmembrane region" description="Helical" evidence="5">
    <location>
        <begin position="6"/>
        <end position="23"/>
    </location>
</feature>
<name>A0A5B8UE18_9BACT</name>
<dbReference type="KEGG" id="fgg:FSB75_02485"/>
<reference evidence="6 7" key="1">
    <citation type="journal article" date="2015" name="Int. J. Syst. Evol. Microbiol.">
        <title>Flavisolibacter ginsenosidimutans sp. nov., with ginsenoside-converting activity isolated from soil used for cultivating ginseng.</title>
        <authorList>
            <person name="Zhao Y."/>
            <person name="Liu Q."/>
            <person name="Kang M.S."/>
            <person name="Jin F."/>
            <person name="Yu H."/>
            <person name="Im W.T."/>
        </authorList>
    </citation>
    <scope>NUCLEOTIDE SEQUENCE [LARGE SCALE GENOMIC DNA]</scope>
    <source>
        <strain evidence="6 7">Gsoil 636</strain>
    </source>
</reference>
<dbReference type="InterPro" id="IPR007318">
    <property type="entry name" value="Phopholipid_MeTrfase"/>
</dbReference>
<keyword evidence="2 5" id="KW-0812">Transmembrane</keyword>
<feature type="transmembrane region" description="Helical" evidence="5">
    <location>
        <begin position="130"/>
        <end position="163"/>
    </location>
</feature>
<accession>A0A5B8UE18</accession>
<comment type="subcellular location">
    <subcellularLocation>
        <location evidence="1">Endomembrane system</location>
        <topology evidence="1">Multi-pass membrane protein</topology>
    </subcellularLocation>
</comment>
<gene>
    <name evidence="6" type="ORF">FSB75_02485</name>
</gene>
<evidence type="ECO:0000256" key="2">
    <source>
        <dbReference type="ARBA" id="ARBA00022692"/>
    </source>
</evidence>
<dbReference type="GO" id="GO:0016740">
    <property type="term" value="F:transferase activity"/>
    <property type="evidence" value="ECO:0007669"/>
    <property type="project" value="UniProtKB-ARBA"/>
</dbReference>
<feature type="transmembrane region" description="Helical" evidence="5">
    <location>
        <begin position="74"/>
        <end position="95"/>
    </location>
</feature>
<evidence type="ECO:0000313" key="7">
    <source>
        <dbReference type="Proteomes" id="UP000321204"/>
    </source>
</evidence>
<dbReference type="OrthoDB" id="9809773at2"/>
<dbReference type="Gene3D" id="1.20.120.1630">
    <property type="match status" value="1"/>
</dbReference>
<dbReference type="EMBL" id="CP042433">
    <property type="protein sequence ID" value="QEC54814.1"/>
    <property type="molecule type" value="Genomic_DNA"/>
</dbReference>
<keyword evidence="4 5" id="KW-0472">Membrane</keyword>
<evidence type="ECO:0000256" key="1">
    <source>
        <dbReference type="ARBA" id="ARBA00004127"/>
    </source>
</evidence>
<evidence type="ECO:0000313" key="6">
    <source>
        <dbReference type="EMBL" id="QEC54814.1"/>
    </source>
</evidence>
<dbReference type="PANTHER" id="PTHR12714">
    <property type="entry name" value="PROTEIN-S ISOPRENYLCYSTEINE O-METHYLTRANSFERASE"/>
    <property type="match status" value="1"/>
</dbReference>
<dbReference type="PANTHER" id="PTHR12714:SF9">
    <property type="entry name" value="PROTEIN-S-ISOPRENYLCYSTEINE O-METHYLTRANSFERASE"/>
    <property type="match status" value="1"/>
</dbReference>
<evidence type="ECO:0000256" key="4">
    <source>
        <dbReference type="ARBA" id="ARBA00023136"/>
    </source>
</evidence>
<sequence length="194" mass="22455">MLLNHVLLGLSWIVYCVLHSVFASLQVKNFFKKILGDGFRHYRLAYTVFAFAGLALILWFQFSIRSPRLFKSSWISDIAGAAFCIPGLLLMFICIKKYFLNLSGLRSLVEEETRSILEVKGVHRFVRHPLYLGTFLFIWGLLILFPTASLLLTDVVITVYTLIGLELEERKLLLQFGEQYRTYQKKVPKLVPKF</sequence>
<feature type="transmembrane region" description="Helical" evidence="5">
    <location>
        <begin position="44"/>
        <end position="62"/>
    </location>
</feature>
<dbReference type="Proteomes" id="UP000321204">
    <property type="component" value="Chromosome"/>
</dbReference>
<evidence type="ECO:0000256" key="5">
    <source>
        <dbReference type="SAM" id="Phobius"/>
    </source>
</evidence>
<organism evidence="6 7">
    <name type="scientific">Flavisolibacter ginsenosidimutans</name>
    <dbReference type="NCBI Taxonomy" id="661481"/>
    <lineage>
        <taxon>Bacteria</taxon>
        <taxon>Pseudomonadati</taxon>
        <taxon>Bacteroidota</taxon>
        <taxon>Chitinophagia</taxon>
        <taxon>Chitinophagales</taxon>
        <taxon>Chitinophagaceae</taxon>
        <taxon>Flavisolibacter</taxon>
    </lineage>
</organism>
<dbReference type="AlphaFoldDB" id="A0A5B8UE18"/>
<keyword evidence="7" id="KW-1185">Reference proteome</keyword>
<keyword evidence="3 5" id="KW-1133">Transmembrane helix</keyword>
<proteinExistence type="predicted"/>
<evidence type="ECO:0000256" key="3">
    <source>
        <dbReference type="ARBA" id="ARBA00022989"/>
    </source>
</evidence>
<dbReference type="GO" id="GO:0016020">
    <property type="term" value="C:membrane"/>
    <property type="evidence" value="ECO:0007669"/>
    <property type="project" value="UniProtKB-SubCell"/>
</dbReference>
<dbReference type="Pfam" id="PF04191">
    <property type="entry name" value="PEMT"/>
    <property type="match status" value="1"/>
</dbReference>
<dbReference type="RefSeq" id="WP_146782251.1">
    <property type="nucleotide sequence ID" value="NZ_BAABIO010000006.1"/>
</dbReference>
<protein>
    <submittedName>
        <fullName evidence="6">DUF1295 domain-containing protein</fullName>
    </submittedName>
</protein>